<keyword evidence="3" id="KW-1185">Reference proteome</keyword>
<feature type="transmembrane region" description="Helical" evidence="1">
    <location>
        <begin position="12"/>
        <end position="34"/>
    </location>
</feature>
<dbReference type="OrthoDB" id="3253279at2"/>
<reference evidence="2 3" key="1">
    <citation type="submission" date="2012-05" db="EMBL/GenBank/DDBJ databases">
        <authorList>
            <person name="Harkins D.M."/>
            <person name="Madupu R."/>
            <person name="Durkin A.S."/>
            <person name="Torralba M."/>
            <person name="Methe B."/>
            <person name="Sutton G.G."/>
            <person name="Nelson K.E."/>
        </authorList>
    </citation>
    <scope>NUCLEOTIDE SEQUENCE [LARGE SCALE GENOMIC DNA]</scope>
    <source>
        <strain evidence="2 3">F0489</strain>
    </source>
</reference>
<keyword evidence="1" id="KW-0812">Transmembrane</keyword>
<feature type="transmembrane region" description="Helical" evidence="1">
    <location>
        <begin position="189"/>
        <end position="212"/>
    </location>
</feature>
<gene>
    <name evidence="2" type="ORF">HMPREF1318_1845</name>
</gene>
<keyword evidence="1" id="KW-1133">Transmembrane helix</keyword>
<proteinExistence type="predicted"/>
<feature type="transmembrane region" description="Helical" evidence="1">
    <location>
        <begin position="46"/>
        <end position="67"/>
    </location>
</feature>
<organism evidence="2 3">
    <name type="scientific">Actinomyces massiliensis F0489</name>
    <dbReference type="NCBI Taxonomy" id="1125718"/>
    <lineage>
        <taxon>Bacteria</taxon>
        <taxon>Bacillati</taxon>
        <taxon>Actinomycetota</taxon>
        <taxon>Actinomycetes</taxon>
        <taxon>Actinomycetales</taxon>
        <taxon>Actinomycetaceae</taxon>
        <taxon>Actinomyces</taxon>
    </lineage>
</organism>
<feature type="transmembrane region" description="Helical" evidence="1">
    <location>
        <begin position="132"/>
        <end position="153"/>
    </location>
</feature>
<keyword evidence="1" id="KW-0472">Membrane</keyword>
<dbReference type="EMBL" id="AKFT01000006">
    <property type="protein sequence ID" value="EJF47637.1"/>
    <property type="molecule type" value="Genomic_DNA"/>
</dbReference>
<evidence type="ECO:0000313" key="2">
    <source>
        <dbReference type="EMBL" id="EJF47637.1"/>
    </source>
</evidence>
<accession>J0NS27</accession>
<feature type="transmembrane region" description="Helical" evidence="1">
    <location>
        <begin position="87"/>
        <end position="111"/>
    </location>
</feature>
<evidence type="ECO:0000256" key="1">
    <source>
        <dbReference type="SAM" id="Phobius"/>
    </source>
</evidence>
<dbReference type="Proteomes" id="UP000002941">
    <property type="component" value="Unassembled WGS sequence"/>
</dbReference>
<evidence type="ECO:0000313" key="3">
    <source>
        <dbReference type="Proteomes" id="UP000002941"/>
    </source>
</evidence>
<dbReference type="PATRIC" id="fig|1125718.3.peg.111"/>
<feature type="transmembrane region" description="Helical" evidence="1">
    <location>
        <begin position="159"/>
        <end position="177"/>
    </location>
</feature>
<protein>
    <submittedName>
        <fullName evidence="2">Uncharacterized protein</fullName>
    </submittedName>
</protein>
<dbReference type="AlphaFoldDB" id="J0NS27"/>
<name>J0NS27_9ACTO</name>
<dbReference type="eggNOG" id="ENOG5031I47">
    <property type="taxonomic scope" value="Bacteria"/>
</dbReference>
<sequence>MTFRELFPIQIAIQGFGILILAIIVIVYASGIFASLKVGEAQMDNVMLGGFAPTALLVATFASMIHGGVMSARTAVLLRAGMTRGAIMLWLIVTGLLLGAAAVALCGLLTIPDVVLEGRIEGLHLILLPPQTFWISALSVLLLYLVGAFVSLLFTQRPWWLGVLVVLVGINAVAACVERSIAQWGTPWVVLWIGAPMVLAAAMGLFGTWSLLRRYEP</sequence>
<comment type="caution">
    <text evidence="2">The sequence shown here is derived from an EMBL/GenBank/DDBJ whole genome shotgun (WGS) entry which is preliminary data.</text>
</comment>